<dbReference type="EMBL" id="FJOG01000012">
    <property type="protein sequence ID" value="CZR58539.1"/>
    <property type="molecule type" value="Genomic_DNA"/>
</dbReference>
<dbReference type="Proteomes" id="UP000184330">
    <property type="component" value="Unassembled WGS sequence"/>
</dbReference>
<protein>
    <submittedName>
        <fullName evidence="1">Uncharacterized protein</fullName>
    </submittedName>
</protein>
<gene>
    <name evidence="1" type="ORF">PAC_08431</name>
</gene>
<organism evidence="1 2">
    <name type="scientific">Phialocephala subalpina</name>
    <dbReference type="NCBI Taxonomy" id="576137"/>
    <lineage>
        <taxon>Eukaryota</taxon>
        <taxon>Fungi</taxon>
        <taxon>Dikarya</taxon>
        <taxon>Ascomycota</taxon>
        <taxon>Pezizomycotina</taxon>
        <taxon>Leotiomycetes</taxon>
        <taxon>Helotiales</taxon>
        <taxon>Mollisiaceae</taxon>
        <taxon>Phialocephala</taxon>
        <taxon>Phialocephala fortinii species complex</taxon>
    </lineage>
</organism>
<keyword evidence="2" id="KW-1185">Reference proteome</keyword>
<proteinExistence type="predicted"/>
<evidence type="ECO:0000313" key="1">
    <source>
        <dbReference type="EMBL" id="CZR58539.1"/>
    </source>
</evidence>
<dbReference type="PANTHER" id="PTHR38886:SF1">
    <property type="entry name" value="NACHT-NTPASE AND P-LOOP NTPASES N-TERMINAL DOMAIN-CONTAINING PROTEIN"/>
    <property type="match status" value="1"/>
</dbReference>
<reference evidence="1 2" key="1">
    <citation type="submission" date="2016-03" db="EMBL/GenBank/DDBJ databases">
        <authorList>
            <person name="Ploux O."/>
        </authorList>
    </citation>
    <scope>NUCLEOTIDE SEQUENCE [LARGE SCALE GENOMIC DNA]</scope>
    <source>
        <strain evidence="1 2">UAMH 11012</strain>
    </source>
</reference>
<dbReference type="OrthoDB" id="3464941at2759"/>
<dbReference type="AlphaFoldDB" id="A0A1L7X0L1"/>
<evidence type="ECO:0000313" key="2">
    <source>
        <dbReference type="Proteomes" id="UP000184330"/>
    </source>
</evidence>
<name>A0A1L7X0L1_9HELO</name>
<accession>A0A1L7X0L1</accession>
<dbReference type="PANTHER" id="PTHR38886">
    <property type="entry name" value="SESA DOMAIN-CONTAINING PROTEIN"/>
    <property type="match status" value="1"/>
</dbReference>
<sequence>MSFGWSVGDIYSAGRLLLKIGEALSEAHGAPQHFRETTNLFPPINFQMRRLGVLIKQYHDEWKSDNGECSLLEESDINDFRPVISQLKLLVGQLCETLAKGTDMGLATNPSLRKWPKAQLKKLQWQFLEIEGVESLIRKIHQQTQHVSAFYQVISTELSRRNHQKLDLLLDSALKQQLRLLDSSMPSKLLSVGPEDGISKEKLTEASGLFVNSALAHLEDFTYEVMENKASLRMPNLKADHVLRTAITSWLAGLTPPRLCLQGSSSTNVTGIFYHVALEKRRPIVAFACRFAEKGKLLSHEERLLQMVYSVLFQLLQQHPEGSSFDIPDVGGFFSDLNLSMESMPLALRYMKYFLDLVPQNIVILDKFQYLGTDGKSTLVDTYLRDFLNLFGNPGGEYQYQDDGCRLLVSTYGKERIVHGMAKDEKMAICKVDDHVDRGSNKLMTTLRGEEW</sequence>